<sequence>ALPVCDARLLVNLSRPREGQWFLDPCAGVGGLVREARARGARVISSDVDPWVAMGLQKMSGWHVVADVARIPLKEKMISAVASELPFDQSVADRLDAWMDQICAALAPMGRTALMGADWQGEGLRGAGQRAGLSLDFELAIKRKGRNCVVQVWEKA</sequence>
<dbReference type="AlphaFoldDB" id="A0A382YZU7"/>
<protein>
    <submittedName>
        <fullName evidence="1">Uncharacterized protein</fullName>
    </submittedName>
</protein>
<organism evidence="1">
    <name type="scientific">marine metagenome</name>
    <dbReference type="NCBI Taxonomy" id="408172"/>
    <lineage>
        <taxon>unclassified sequences</taxon>
        <taxon>metagenomes</taxon>
        <taxon>ecological metagenomes</taxon>
    </lineage>
</organism>
<reference evidence="1" key="1">
    <citation type="submission" date="2018-05" db="EMBL/GenBank/DDBJ databases">
        <authorList>
            <person name="Lanie J.A."/>
            <person name="Ng W.-L."/>
            <person name="Kazmierczak K.M."/>
            <person name="Andrzejewski T.M."/>
            <person name="Davidsen T.M."/>
            <person name="Wayne K.J."/>
            <person name="Tettelin H."/>
            <person name="Glass J.I."/>
            <person name="Rusch D."/>
            <person name="Podicherti R."/>
            <person name="Tsui H.-C.T."/>
            <person name="Winkler M.E."/>
        </authorList>
    </citation>
    <scope>NUCLEOTIDE SEQUENCE</scope>
</reference>
<feature type="non-terminal residue" evidence="1">
    <location>
        <position position="1"/>
    </location>
</feature>
<evidence type="ECO:0000313" key="1">
    <source>
        <dbReference type="EMBL" id="SVD88792.1"/>
    </source>
</evidence>
<dbReference type="InterPro" id="IPR029063">
    <property type="entry name" value="SAM-dependent_MTases_sf"/>
</dbReference>
<proteinExistence type="predicted"/>
<dbReference type="SUPFAM" id="SSF53335">
    <property type="entry name" value="S-adenosyl-L-methionine-dependent methyltransferases"/>
    <property type="match status" value="1"/>
</dbReference>
<gene>
    <name evidence="1" type="ORF">METZ01_LOCUS441646</name>
</gene>
<name>A0A382YZU7_9ZZZZ</name>
<dbReference type="EMBL" id="UINC01179883">
    <property type="protein sequence ID" value="SVD88792.1"/>
    <property type="molecule type" value="Genomic_DNA"/>
</dbReference>
<dbReference type="Gene3D" id="3.40.50.150">
    <property type="entry name" value="Vaccinia Virus protein VP39"/>
    <property type="match status" value="1"/>
</dbReference>
<accession>A0A382YZU7</accession>